<feature type="signal peptide" evidence="3">
    <location>
        <begin position="1"/>
        <end position="25"/>
    </location>
</feature>
<dbReference type="GO" id="GO:0030246">
    <property type="term" value="F:carbohydrate binding"/>
    <property type="evidence" value="ECO:0007669"/>
    <property type="project" value="UniProtKB-UniRule"/>
</dbReference>
<dbReference type="PANTHER" id="PTHR10963">
    <property type="entry name" value="GLYCOSYL HYDROLASE-RELATED"/>
    <property type="match status" value="1"/>
</dbReference>
<feature type="domain" description="CBM56" evidence="5">
    <location>
        <begin position="328"/>
        <end position="419"/>
    </location>
</feature>
<dbReference type="GO" id="GO:0004553">
    <property type="term" value="F:hydrolase activity, hydrolyzing O-glycosyl compounds"/>
    <property type="evidence" value="ECO:0007669"/>
    <property type="project" value="InterPro"/>
</dbReference>
<evidence type="ECO:0000259" key="5">
    <source>
        <dbReference type="PROSITE" id="PS52005"/>
    </source>
</evidence>
<feature type="chain" id="PRO_5039098947" evidence="3">
    <location>
        <begin position="26"/>
        <end position="420"/>
    </location>
</feature>
<dbReference type="PROSITE" id="PS51762">
    <property type="entry name" value="GH16_2"/>
    <property type="match status" value="1"/>
</dbReference>
<dbReference type="InterPro" id="IPR000757">
    <property type="entry name" value="Beta-glucanase-like"/>
</dbReference>
<organism evidence="6 7">
    <name type="scientific">Candidatus Reconcilbacillus cellulovorans</name>
    <dbReference type="NCBI Taxonomy" id="1906605"/>
    <lineage>
        <taxon>Bacteria</taxon>
        <taxon>Bacillati</taxon>
        <taxon>Bacillota</taxon>
        <taxon>Bacilli</taxon>
        <taxon>Bacillales</taxon>
        <taxon>Paenibacillaceae</taxon>
        <taxon>Candidatus Reconcilbacillus</taxon>
    </lineage>
</organism>
<dbReference type="InterPro" id="IPR050546">
    <property type="entry name" value="Glycosyl_Hydrlase_16"/>
</dbReference>
<reference evidence="6 7" key="1">
    <citation type="submission" date="2016-12" db="EMBL/GenBank/DDBJ databases">
        <title>Candidatus Reconcilibacillus cellulovorans genome.</title>
        <authorList>
            <person name="Kolinko S."/>
            <person name="Wu Y.-W."/>
            <person name="Tachea F."/>
            <person name="Denzel E."/>
            <person name="Hiras J."/>
            <person name="Baecker N."/>
            <person name="Chan L.J."/>
            <person name="Eichorst S.A."/>
            <person name="Frey D."/>
            <person name="Adams P.D."/>
            <person name="Pray T."/>
            <person name="Tanjore D."/>
            <person name="Petzold C.J."/>
            <person name="Gladden J.M."/>
            <person name="Simmons B.A."/>
            <person name="Singer S.W."/>
        </authorList>
    </citation>
    <scope>NUCLEOTIDE SEQUENCE [LARGE SCALE GENOMIC DNA]</scope>
    <source>
        <strain evidence="6">JTherm</strain>
    </source>
</reference>
<comment type="similarity">
    <text evidence="1">Belongs to the glycosyl hydrolase 16 family.</text>
</comment>
<dbReference type="SUPFAM" id="SSF49899">
    <property type="entry name" value="Concanavalin A-like lectins/glucanases"/>
    <property type="match status" value="1"/>
</dbReference>
<dbReference type="Pfam" id="PF00722">
    <property type="entry name" value="Glyco_hydro_16"/>
    <property type="match status" value="1"/>
</dbReference>
<evidence type="ECO:0000259" key="4">
    <source>
        <dbReference type="PROSITE" id="PS51762"/>
    </source>
</evidence>
<feature type="region of interest" description="Disordered" evidence="2">
    <location>
        <begin position="310"/>
        <end position="329"/>
    </location>
</feature>
<evidence type="ECO:0000256" key="3">
    <source>
        <dbReference type="SAM" id="SignalP"/>
    </source>
</evidence>
<dbReference type="InterPro" id="IPR006311">
    <property type="entry name" value="TAT_signal"/>
</dbReference>
<dbReference type="PROSITE" id="PS52005">
    <property type="entry name" value="CBM56"/>
    <property type="match status" value="1"/>
</dbReference>
<feature type="compositionally biased region" description="Pro residues" evidence="2">
    <location>
        <begin position="316"/>
        <end position="328"/>
    </location>
</feature>
<evidence type="ECO:0000256" key="2">
    <source>
        <dbReference type="SAM" id="MobiDB-lite"/>
    </source>
</evidence>
<evidence type="ECO:0000313" key="6">
    <source>
        <dbReference type="EMBL" id="PDO10665.1"/>
    </source>
</evidence>
<gene>
    <name evidence="6" type="ORF">BLM47_06115</name>
</gene>
<dbReference type="EMBL" id="MOXJ01000011">
    <property type="protein sequence ID" value="PDO10665.1"/>
    <property type="molecule type" value="Genomic_DNA"/>
</dbReference>
<dbReference type="InterPro" id="IPR047569">
    <property type="entry name" value="CBM56"/>
</dbReference>
<dbReference type="Gene3D" id="2.60.120.200">
    <property type="match status" value="1"/>
</dbReference>
<dbReference type="InterPro" id="IPR013320">
    <property type="entry name" value="ConA-like_dom_sf"/>
</dbReference>
<dbReference type="CDD" id="cd02182">
    <property type="entry name" value="GH16_Strep_laminarinase_like"/>
    <property type="match status" value="1"/>
</dbReference>
<accession>A0A2A6E100</accession>
<dbReference type="GO" id="GO:0005975">
    <property type="term" value="P:carbohydrate metabolic process"/>
    <property type="evidence" value="ECO:0007669"/>
    <property type="project" value="InterPro"/>
</dbReference>
<feature type="domain" description="GH16" evidence="4">
    <location>
        <begin position="36"/>
        <end position="312"/>
    </location>
</feature>
<dbReference type="PANTHER" id="PTHR10963:SF55">
    <property type="entry name" value="GLYCOSIDE HYDROLASE FAMILY 16 PROTEIN"/>
    <property type="match status" value="1"/>
</dbReference>
<evidence type="ECO:0000256" key="1">
    <source>
        <dbReference type="ARBA" id="ARBA00006865"/>
    </source>
</evidence>
<protein>
    <submittedName>
        <fullName evidence="6">Uncharacterized protein</fullName>
    </submittedName>
</protein>
<name>A0A2A6E100_9BACL</name>
<keyword evidence="3" id="KW-0732">Signal</keyword>
<dbReference type="Proteomes" id="UP000243688">
    <property type="component" value="Unassembled WGS sequence"/>
</dbReference>
<sequence>MVFGHTHSRRAWLVLLALATLFAAAAVYLPRALPVADAAVPSYSGWTLIWSDDFNGPANTGVDTTKWIYDTGTGYPGGPANWGTGEIETMTSSTANVFQDGAGNLNIKPIRDASGNWTSGRIETVRTDFQPPAGGVMRVEARIQLPNVTGASAQGYWPAFWMLGAPFRGNYWNWPSIGEIDIMENVNGANTVWGTFHCGVTPGGPCNETSGIGASRSGFSPSLQSAFHTYRVEWDRSVSPEEIRWYVDDVQYHTVRANQFDATTWQNATNHGYFIILNVAIGGGWPGNPTSSTVSGAPMKVDYVAVWTKNGGTSPTPTPSPTATPTPTPNTEYTFGVDNLSGTQALVWFKPNGWTANYVILHYIVPGQPQQNVYMTYNSSTARWEYTVSGISSGQTLQYQFTYNKNGLQYDTTWFSWTKP</sequence>
<dbReference type="PROSITE" id="PS51318">
    <property type="entry name" value="TAT"/>
    <property type="match status" value="1"/>
</dbReference>
<dbReference type="Pfam" id="PF22184">
    <property type="entry name" value="CBM_56"/>
    <property type="match status" value="1"/>
</dbReference>
<dbReference type="AlphaFoldDB" id="A0A2A6E100"/>
<proteinExistence type="inferred from homology"/>
<evidence type="ECO:0000313" key="7">
    <source>
        <dbReference type="Proteomes" id="UP000243688"/>
    </source>
</evidence>
<comment type="caution">
    <text evidence="6">The sequence shown here is derived from an EMBL/GenBank/DDBJ whole genome shotgun (WGS) entry which is preliminary data.</text>
</comment>